<dbReference type="PANTHER" id="PTHR12847:SF9">
    <property type="entry name" value="NECAP-LIKE PROTEIN CG9132"/>
    <property type="match status" value="1"/>
</dbReference>
<dbReference type="FunFam" id="2.30.29.30:FF:000465">
    <property type="entry name" value="Adaptin ear-binding coat-associated protein 2"/>
    <property type="match status" value="1"/>
</dbReference>
<proteinExistence type="predicted"/>
<dbReference type="InterPro" id="IPR011993">
    <property type="entry name" value="PH-like_dom_sf"/>
</dbReference>
<feature type="domain" description="NECAP PHear" evidence="2">
    <location>
        <begin position="17"/>
        <end position="188"/>
    </location>
</feature>
<protein>
    <submittedName>
        <fullName evidence="3">Bgt-3065</fullName>
    </submittedName>
</protein>
<dbReference type="EMBL" id="UIGY01000248">
    <property type="protein sequence ID" value="SUZ13806.1"/>
    <property type="molecule type" value="Genomic_DNA"/>
</dbReference>
<sequence>MEVIDPTTGQSLPPDSIQRVLHISPSVLIYNIPPLSSSKGYIAASWTADKKRHIFTARLRIIETAVALSSAPSDEKLRVDIILEDPNSGQLFAAAPYFQPEVVLQALDSSRFFAVRVQGEGGRKAVLGIGFEERTEAFDFSVALQGVRKTLAFGETDKLSGQSKAPEEKKEERQDFRLKEGEMVVVDLGNRNRRKLDPTKKGNEFSSLSPSTDGLLPPPPSAGDIKKMNRSNVEPQQPDLTAQSAEEMGFDNGEFGEFQ</sequence>
<feature type="region of interest" description="Disordered" evidence="1">
    <location>
        <begin position="189"/>
        <end position="259"/>
    </location>
</feature>
<name>A0A381LKY9_BLUGR</name>
<dbReference type="GO" id="GO:0006897">
    <property type="term" value="P:endocytosis"/>
    <property type="evidence" value="ECO:0007669"/>
    <property type="project" value="InterPro"/>
</dbReference>
<dbReference type="CDD" id="cd13228">
    <property type="entry name" value="PHear_NECAP"/>
    <property type="match status" value="1"/>
</dbReference>
<dbReference type="PANTHER" id="PTHR12847">
    <property type="entry name" value="ATP-BINDING CASSETTE ABC TRANSPORTER-RELATED"/>
    <property type="match status" value="1"/>
</dbReference>
<accession>A0A381LKY9</accession>
<dbReference type="InterPro" id="IPR012466">
    <property type="entry name" value="NECAP_PHear"/>
</dbReference>
<dbReference type="AlphaFoldDB" id="A0A381LKY9"/>
<dbReference type="GO" id="GO:0030125">
    <property type="term" value="C:clathrin vesicle coat"/>
    <property type="evidence" value="ECO:0007669"/>
    <property type="project" value="TreeGrafter"/>
</dbReference>
<evidence type="ECO:0000259" key="2">
    <source>
        <dbReference type="Pfam" id="PF07933"/>
    </source>
</evidence>
<dbReference type="Pfam" id="PF07933">
    <property type="entry name" value="DUF1681"/>
    <property type="match status" value="1"/>
</dbReference>
<feature type="compositionally biased region" description="Polar residues" evidence="1">
    <location>
        <begin position="230"/>
        <end position="244"/>
    </location>
</feature>
<reference evidence="3" key="1">
    <citation type="submission" date="2018-07" db="EMBL/GenBank/DDBJ databases">
        <authorList>
            <person name="Quirk P.G."/>
            <person name="Krulwich T.A."/>
        </authorList>
    </citation>
    <scope>NUCLEOTIDE SEQUENCE</scope>
    <source>
        <strain evidence="3">96224</strain>
    </source>
</reference>
<dbReference type="Gene3D" id="2.30.29.30">
    <property type="entry name" value="Pleckstrin-homology domain (PH domain)/Phosphotyrosine-binding domain (PTB)"/>
    <property type="match status" value="1"/>
</dbReference>
<gene>
    <name evidence="3" type="ORF">BGT96224V2_LOCUS6951</name>
</gene>
<dbReference type="OrthoDB" id="10265489at2759"/>
<evidence type="ECO:0000313" key="3">
    <source>
        <dbReference type="EMBL" id="SUZ13806.1"/>
    </source>
</evidence>
<organism evidence="3">
    <name type="scientific">Blumeria graminis f. sp. tritici 96224</name>
    <dbReference type="NCBI Taxonomy" id="1268274"/>
    <lineage>
        <taxon>Eukaryota</taxon>
        <taxon>Fungi</taxon>
        <taxon>Dikarya</taxon>
        <taxon>Ascomycota</taxon>
        <taxon>Pezizomycotina</taxon>
        <taxon>Leotiomycetes</taxon>
        <taxon>Erysiphales</taxon>
        <taxon>Erysiphaceae</taxon>
        <taxon>Blumeria</taxon>
    </lineage>
</organism>
<evidence type="ECO:0000256" key="1">
    <source>
        <dbReference type="SAM" id="MobiDB-lite"/>
    </source>
</evidence>
<dbReference type="SUPFAM" id="SSF50729">
    <property type="entry name" value="PH domain-like"/>
    <property type="match status" value="1"/>
</dbReference>